<accession>A0A517RHT2</accession>
<dbReference type="OrthoDB" id="3182597at2"/>
<keyword evidence="1" id="KW-0472">Membrane</keyword>
<dbReference type="Proteomes" id="UP000317171">
    <property type="component" value="Chromosome"/>
</dbReference>
<name>A0A517RHT2_9PLAN</name>
<dbReference type="PANTHER" id="PTHR37826">
    <property type="entry name" value="FLOTILLIN BAND_7_5 DOMAIN PROTEIN"/>
    <property type="match status" value="1"/>
</dbReference>
<keyword evidence="1" id="KW-1133">Transmembrane helix</keyword>
<dbReference type="PANTHER" id="PTHR37826:SF3">
    <property type="entry name" value="J DOMAIN-CONTAINING PROTEIN"/>
    <property type="match status" value="1"/>
</dbReference>
<dbReference type="AlphaFoldDB" id="A0A517RHT2"/>
<evidence type="ECO:0008006" key="4">
    <source>
        <dbReference type="Google" id="ProtNLM"/>
    </source>
</evidence>
<proteinExistence type="predicted"/>
<dbReference type="EMBL" id="CP036269">
    <property type="protein sequence ID" value="QDT43434.1"/>
    <property type="molecule type" value="Genomic_DNA"/>
</dbReference>
<keyword evidence="3" id="KW-1185">Reference proteome</keyword>
<evidence type="ECO:0000313" key="3">
    <source>
        <dbReference type="Proteomes" id="UP000317171"/>
    </source>
</evidence>
<feature type="transmembrane region" description="Helical" evidence="1">
    <location>
        <begin position="369"/>
        <end position="389"/>
    </location>
</feature>
<organism evidence="2 3">
    <name type="scientific">Gimesia alba</name>
    <dbReference type="NCBI Taxonomy" id="2527973"/>
    <lineage>
        <taxon>Bacteria</taxon>
        <taxon>Pseudomonadati</taxon>
        <taxon>Planctomycetota</taxon>
        <taxon>Planctomycetia</taxon>
        <taxon>Planctomycetales</taxon>
        <taxon>Planctomycetaceae</taxon>
        <taxon>Gimesia</taxon>
    </lineage>
</organism>
<dbReference type="RefSeq" id="WP_145218115.1">
    <property type="nucleotide sequence ID" value="NZ_CP036269.1"/>
</dbReference>
<evidence type="ECO:0000256" key="1">
    <source>
        <dbReference type="SAM" id="Phobius"/>
    </source>
</evidence>
<protein>
    <recommendedName>
        <fullName evidence="4">DNA-directed RNA polymerase subunit P</fullName>
    </recommendedName>
</protein>
<evidence type="ECO:0000313" key="2">
    <source>
        <dbReference type="EMBL" id="QDT43434.1"/>
    </source>
</evidence>
<reference evidence="2 3" key="1">
    <citation type="submission" date="2019-02" db="EMBL/GenBank/DDBJ databases">
        <title>Deep-cultivation of Planctomycetes and their phenomic and genomic characterization uncovers novel biology.</title>
        <authorList>
            <person name="Wiegand S."/>
            <person name="Jogler M."/>
            <person name="Boedeker C."/>
            <person name="Pinto D."/>
            <person name="Vollmers J."/>
            <person name="Rivas-Marin E."/>
            <person name="Kohn T."/>
            <person name="Peeters S.H."/>
            <person name="Heuer A."/>
            <person name="Rast P."/>
            <person name="Oberbeckmann S."/>
            <person name="Bunk B."/>
            <person name="Jeske O."/>
            <person name="Meyerdierks A."/>
            <person name="Storesund J.E."/>
            <person name="Kallscheuer N."/>
            <person name="Luecker S."/>
            <person name="Lage O.M."/>
            <person name="Pohl T."/>
            <person name="Merkel B.J."/>
            <person name="Hornburger P."/>
            <person name="Mueller R.-W."/>
            <person name="Bruemmer F."/>
            <person name="Labrenz M."/>
            <person name="Spormann A.M."/>
            <person name="Op den Camp H."/>
            <person name="Overmann J."/>
            <person name="Amann R."/>
            <person name="Jetten M.S.M."/>
            <person name="Mascher T."/>
            <person name="Medema M.H."/>
            <person name="Devos D.P."/>
            <person name="Kaster A.-K."/>
            <person name="Ovreas L."/>
            <person name="Rohde M."/>
            <person name="Galperin M.Y."/>
            <person name="Jogler C."/>
        </authorList>
    </citation>
    <scope>NUCLEOTIDE SEQUENCE [LARGE SCALE GENOMIC DNA]</scope>
    <source>
        <strain evidence="2 3">Pan241w</strain>
    </source>
</reference>
<gene>
    <name evidence="2" type="ORF">Pan241w_35340</name>
</gene>
<sequence>MSQQPPPLPPHDADEPIFLEETSFEEGGERIDDDKGRIFPCEGCGADLVFHIQTQSLKCSHCGFEKAIGFSEDESVDEQDFYGMLAHLQELREQQSDEEGQNQQEVQCESCGATLMFVDSVTSSECPYCASPIQLEKAHTSDKRVPVDAVLPFQIEQEVARQNLRSWVKSLWFAPNEFVEKGAEGTFHGVYLPYFTFDSMTSTHYRGQRGEYYYVTRGTGKNRRRERRTRWYPASGQFQRFFDDVVILASRGLKRQLIRELEPFPMHLLVPFRHSLLAGFTARTYDVELEDGFILGKERIDAALYSDVCRRIGGDTQRVDSIQSQYDAITYKHLLLPLWLMTYKYKDKLYQVAVNAATGEVHGERPYSWVKILFASLAAAVVVIGGIALSQS</sequence>
<dbReference type="KEGG" id="gaz:Pan241w_35340"/>
<keyword evidence="1" id="KW-0812">Transmembrane</keyword>